<dbReference type="EMBL" id="CP010725">
    <property type="protein sequence ID" value="AUR00031.1"/>
    <property type="molecule type" value="Genomic_DNA"/>
</dbReference>
<feature type="binding site" evidence="1">
    <location>
        <position position="166"/>
    </location>
    <ligand>
        <name>S-adenosyl-L-methionine</name>
        <dbReference type="ChEBI" id="CHEBI:59789"/>
    </ligand>
</feature>
<dbReference type="GO" id="GO:0070475">
    <property type="term" value="P:rRNA base methylation"/>
    <property type="evidence" value="ECO:0007669"/>
    <property type="project" value="UniProtKB-UniRule"/>
</dbReference>
<feature type="binding site" evidence="1">
    <location>
        <position position="99"/>
    </location>
    <ligand>
        <name>S-adenosyl-L-methionine</name>
        <dbReference type="ChEBI" id="CHEBI:59789"/>
    </ligand>
</feature>
<dbReference type="RefSeq" id="WP_102883908.1">
    <property type="nucleotide sequence ID" value="NZ_CP010725.1"/>
</dbReference>
<sequence>MLSYQHIYHAGNLADVQKHALLARMLDYLTRKDKPLSYIETHAGRGLYQLDAAEAIKTGEAAAGISRLLDQALLDAEHPLAEAITRTRSADGEKAYPGSPLIAAHLLREADSLNFAELHPQENAALRQALWPHGLGRRVHVHQQDGFELAQSLAPPTPRRGLMLIDPSYEVKRDYAQIPGHIAKLHRKWNVGVIALWYPILTDGTHKPMLTALEAQNLPGALRHEVRFPPAREGHRMVGSGMFIVNAPYGTEAEAARLTKLFAQLG</sequence>
<evidence type="ECO:0000313" key="3">
    <source>
        <dbReference type="Proteomes" id="UP000236447"/>
    </source>
</evidence>
<keyword evidence="1" id="KW-0698">rRNA processing</keyword>
<evidence type="ECO:0000256" key="1">
    <source>
        <dbReference type="HAMAP-Rule" id="MF_00934"/>
    </source>
</evidence>
<dbReference type="GO" id="GO:0003723">
    <property type="term" value="F:RNA binding"/>
    <property type="evidence" value="ECO:0007669"/>
    <property type="project" value="UniProtKB-UniRule"/>
</dbReference>
<keyword evidence="1" id="KW-0949">S-adenosyl-L-methionine</keyword>
<evidence type="ECO:0000313" key="2">
    <source>
        <dbReference type="EMBL" id="AUR00031.1"/>
    </source>
</evidence>
<reference evidence="2 3" key="1">
    <citation type="journal article" date="2017" name="Front. Microbiol.">
        <title>Phaeobacter piscinae sp. nov., a species of the Roseobacter group and potential aquaculture probiont.</title>
        <authorList>
            <person name="Sonnenschein E.C."/>
            <person name="Phippen C.B.W."/>
            <person name="Nielsen K.F."/>
            <person name="Mateiu R.V."/>
            <person name="Melchiorsen J."/>
            <person name="Gram L."/>
            <person name="Overmann J."/>
            <person name="Freese H.M."/>
        </authorList>
    </citation>
    <scope>NUCLEOTIDE SEQUENCE [LARGE SCALE GENOMIC DNA]</scope>
    <source>
        <strain evidence="2 3">P88</strain>
    </source>
</reference>
<feature type="binding site" evidence="1">
    <location>
        <position position="19"/>
    </location>
    <ligand>
        <name>S-adenosyl-L-methionine</name>
        <dbReference type="ChEBI" id="CHEBI:59789"/>
    </ligand>
</feature>
<protein>
    <recommendedName>
        <fullName evidence="1">Ribosomal RNA large subunit methyltransferase J</fullName>
        <ecNumber evidence="1">2.1.1.266</ecNumber>
    </recommendedName>
    <alternativeName>
        <fullName evidence="1">23S rRNA (adenine(2030)-N6)-methyltransferase</fullName>
    </alternativeName>
    <alternativeName>
        <fullName evidence="1">23S rRNA m6A2030 methyltransferase</fullName>
    </alternativeName>
</protein>
<keyword evidence="1" id="KW-0489">Methyltransferase</keyword>
<gene>
    <name evidence="1" type="primary">rlmJ</name>
    <name evidence="2" type="ORF">PhaeoP88_02687</name>
</gene>
<comment type="function">
    <text evidence="1">Specifically methylates the adenine in position 2030 of 23S rRNA.</text>
</comment>
<dbReference type="InterPro" id="IPR029063">
    <property type="entry name" value="SAM-dependent_MTases_sf"/>
</dbReference>
<dbReference type="Proteomes" id="UP000236447">
    <property type="component" value="Chromosome"/>
</dbReference>
<comment type="similarity">
    <text evidence="1">Belongs to the RlmJ family.</text>
</comment>
<organism evidence="2 3">
    <name type="scientific">Phaeobacter inhibens</name>
    <dbReference type="NCBI Taxonomy" id="221822"/>
    <lineage>
        <taxon>Bacteria</taxon>
        <taxon>Pseudomonadati</taxon>
        <taxon>Pseudomonadota</taxon>
        <taxon>Alphaproteobacteria</taxon>
        <taxon>Rhodobacterales</taxon>
        <taxon>Roseobacteraceae</taxon>
        <taxon>Phaeobacter</taxon>
    </lineage>
</organism>
<feature type="active site" description="Proton acceptor" evidence="1">
    <location>
        <position position="166"/>
    </location>
</feature>
<dbReference type="SUPFAM" id="SSF53335">
    <property type="entry name" value="S-adenosyl-L-methionine-dependent methyltransferases"/>
    <property type="match status" value="1"/>
</dbReference>
<dbReference type="EC" id="2.1.1.266" evidence="1"/>
<feature type="binding site" evidence="1">
    <location>
        <position position="42"/>
    </location>
    <ligand>
        <name>S-adenosyl-L-methionine</name>
        <dbReference type="ChEBI" id="CHEBI:59789"/>
    </ligand>
</feature>
<dbReference type="InterPro" id="IPR007473">
    <property type="entry name" value="RlmJ"/>
</dbReference>
<accession>A0A2I7KBZ2</accession>
<comment type="subunit">
    <text evidence="1">Monomer.</text>
</comment>
<name>A0A2I7KBZ2_9RHOB</name>
<dbReference type="HAMAP" id="MF_00934">
    <property type="entry name" value="23SrRNA_methyltr_J"/>
    <property type="match status" value="1"/>
</dbReference>
<comment type="catalytic activity">
    <reaction evidence="1">
        <text>adenosine(2030) in 23S rRNA + S-adenosyl-L-methionine = N(6)-methyladenosine(2030) in 23S rRNA + S-adenosyl-L-homocysteine + H(+)</text>
        <dbReference type="Rhea" id="RHEA:43736"/>
        <dbReference type="Rhea" id="RHEA-COMP:10668"/>
        <dbReference type="Rhea" id="RHEA-COMP:10669"/>
        <dbReference type="ChEBI" id="CHEBI:15378"/>
        <dbReference type="ChEBI" id="CHEBI:57856"/>
        <dbReference type="ChEBI" id="CHEBI:59789"/>
        <dbReference type="ChEBI" id="CHEBI:74411"/>
        <dbReference type="ChEBI" id="CHEBI:74449"/>
        <dbReference type="EC" id="2.1.1.266"/>
    </reaction>
</comment>
<dbReference type="Pfam" id="PF04378">
    <property type="entry name" value="RsmJ"/>
    <property type="match status" value="1"/>
</dbReference>
<dbReference type="PANTHER" id="PTHR37426">
    <property type="entry name" value="RIBOSOMAL RNA LARGE SUBUNIT METHYLTRANSFERASE J"/>
    <property type="match status" value="1"/>
</dbReference>
<dbReference type="PANTHER" id="PTHR37426:SF1">
    <property type="entry name" value="RIBOSOMAL RNA LARGE SUBUNIT METHYLTRANSFERASE J"/>
    <property type="match status" value="1"/>
</dbReference>
<dbReference type="Gene3D" id="3.40.50.150">
    <property type="entry name" value="Vaccinia Virus protein VP39"/>
    <property type="match status" value="1"/>
</dbReference>
<dbReference type="GO" id="GO:0005829">
    <property type="term" value="C:cytosol"/>
    <property type="evidence" value="ECO:0007669"/>
    <property type="project" value="TreeGrafter"/>
</dbReference>
<reference evidence="2 3" key="2">
    <citation type="journal article" date="2017" name="Genome Biol. Evol.">
        <title>Trajectories and Drivers of Genome Evolution in Surface-Associated Marine Phaeobacter.</title>
        <authorList>
            <person name="Freese H.M."/>
            <person name="Sikorski J."/>
            <person name="Bunk B."/>
            <person name="Scheuner C."/>
            <person name="Meier-Kolthoff J.P."/>
            <person name="Sproer C."/>
            <person name="Gram L."/>
            <person name="Overmann J."/>
        </authorList>
    </citation>
    <scope>NUCLEOTIDE SEQUENCE [LARGE SCALE GENOMIC DNA]</scope>
    <source>
        <strain evidence="2 3">P88</strain>
    </source>
</reference>
<feature type="site" description="Interaction with substrate rRNA" evidence="1">
    <location>
        <position position="4"/>
    </location>
</feature>
<dbReference type="AlphaFoldDB" id="A0A2I7KBZ2"/>
<dbReference type="GO" id="GO:0036307">
    <property type="term" value="F:23S rRNA (adenine(2030)-N(6))-methyltransferase activity"/>
    <property type="evidence" value="ECO:0007669"/>
    <property type="project" value="UniProtKB-UniRule"/>
</dbReference>
<keyword evidence="1" id="KW-0694">RNA-binding</keyword>
<feature type="binding site" evidence="1">
    <location>
        <position position="117"/>
    </location>
    <ligand>
        <name>S-adenosyl-L-methionine</name>
        <dbReference type="ChEBI" id="CHEBI:59789"/>
    </ligand>
</feature>
<feature type="binding site" evidence="1">
    <location>
        <begin position="145"/>
        <end position="146"/>
    </location>
    <ligand>
        <name>S-adenosyl-L-methionine</name>
        <dbReference type="ChEBI" id="CHEBI:59789"/>
    </ligand>
</feature>
<keyword evidence="1" id="KW-0808">Transferase</keyword>
<proteinExistence type="inferred from homology"/>